<reference evidence="1" key="1">
    <citation type="submission" date="2019-08" db="EMBL/GenBank/DDBJ databases">
        <authorList>
            <person name="Kucharzyk K."/>
            <person name="Murdoch R.W."/>
            <person name="Higgins S."/>
            <person name="Loffler F."/>
        </authorList>
    </citation>
    <scope>NUCLEOTIDE SEQUENCE</scope>
</reference>
<dbReference type="EMBL" id="VSSQ01030184">
    <property type="protein sequence ID" value="MPM80611.1"/>
    <property type="molecule type" value="Genomic_DNA"/>
</dbReference>
<dbReference type="AlphaFoldDB" id="A0A645CUN7"/>
<gene>
    <name evidence="1" type="ORF">SDC9_127661</name>
</gene>
<sequence>MCGARHRVHAAKLARQLADPSGLRNRLRTKPPTTAADAFAERNAVAPIVRWLPAIFARVGRPAAAGAVFLHAPIEQPLPDPLAVAVLRAVAGPRCPPTAIARAARLLAAWPMTRPVIGGQPVPNPWIAAAPLASVARAIRPMKTGSRGLLLSVAARARAGCAQQFRRRKALRRLRGVSFRLTPATASVDQAPHAWPSCRVGGSAR</sequence>
<accession>A0A645CUN7</accession>
<evidence type="ECO:0000313" key="1">
    <source>
        <dbReference type="EMBL" id="MPM80611.1"/>
    </source>
</evidence>
<name>A0A645CUN7_9ZZZZ</name>
<protein>
    <submittedName>
        <fullName evidence="1">Uncharacterized protein</fullName>
    </submittedName>
</protein>
<proteinExistence type="predicted"/>
<comment type="caution">
    <text evidence="1">The sequence shown here is derived from an EMBL/GenBank/DDBJ whole genome shotgun (WGS) entry which is preliminary data.</text>
</comment>
<organism evidence="1">
    <name type="scientific">bioreactor metagenome</name>
    <dbReference type="NCBI Taxonomy" id="1076179"/>
    <lineage>
        <taxon>unclassified sequences</taxon>
        <taxon>metagenomes</taxon>
        <taxon>ecological metagenomes</taxon>
    </lineage>
</organism>